<dbReference type="Proteomes" id="UP000241818">
    <property type="component" value="Unassembled WGS sequence"/>
</dbReference>
<gene>
    <name evidence="1" type="ORF">M430DRAFT_40286</name>
</gene>
<dbReference type="RefSeq" id="XP_024723125.1">
    <property type="nucleotide sequence ID" value="XM_024867383.1"/>
</dbReference>
<evidence type="ECO:0000313" key="1">
    <source>
        <dbReference type="EMBL" id="PSS23079.1"/>
    </source>
</evidence>
<proteinExistence type="predicted"/>
<sequence length="155" mass="18197">MRRVPRRDRGREIVGELTKTSFWNVWMEEKRPQVQKWAAGYQARCLEIRCIQATRQNYSDSNFRSLVDVVILRFIFTSGLDGSRVSEINLGGQFPRLFGRCHTTEDRLFTVKVPDNLLQCSVSCLDIELPHNEEFEKELDVVDDVVLLFDMRQRN</sequence>
<evidence type="ECO:0000313" key="2">
    <source>
        <dbReference type="Proteomes" id="UP000241818"/>
    </source>
</evidence>
<dbReference type="GeneID" id="36575464"/>
<dbReference type="InParanoid" id="A0A2T3B876"/>
<keyword evidence="2" id="KW-1185">Reference proteome</keyword>
<organism evidence="1 2">
    <name type="scientific">Amorphotheca resinae ATCC 22711</name>
    <dbReference type="NCBI Taxonomy" id="857342"/>
    <lineage>
        <taxon>Eukaryota</taxon>
        <taxon>Fungi</taxon>
        <taxon>Dikarya</taxon>
        <taxon>Ascomycota</taxon>
        <taxon>Pezizomycotina</taxon>
        <taxon>Leotiomycetes</taxon>
        <taxon>Helotiales</taxon>
        <taxon>Amorphothecaceae</taxon>
        <taxon>Amorphotheca</taxon>
    </lineage>
</organism>
<reference evidence="1 2" key="1">
    <citation type="journal article" date="2018" name="New Phytol.">
        <title>Comparative genomics and transcriptomics depict ericoid mycorrhizal fungi as versatile saprotrophs and plant mutualists.</title>
        <authorList>
            <person name="Martino E."/>
            <person name="Morin E."/>
            <person name="Grelet G.A."/>
            <person name="Kuo A."/>
            <person name="Kohler A."/>
            <person name="Daghino S."/>
            <person name="Barry K.W."/>
            <person name="Cichocki N."/>
            <person name="Clum A."/>
            <person name="Dockter R.B."/>
            <person name="Hainaut M."/>
            <person name="Kuo R.C."/>
            <person name="LaButti K."/>
            <person name="Lindahl B.D."/>
            <person name="Lindquist E.A."/>
            <person name="Lipzen A."/>
            <person name="Khouja H.R."/>
            <person name="Magnuson J."/>
            <person name="Murat C."/>
            <person name="Ohm R.A."/>
            <person name="Singer S.W."/>
            <person name="Spatafora J.W."/>
            <person name="Wang M."/>
            <person name="Veneault-Fourrey C."/>
            <person name="Henrissat B."/>
            <person name="Grigoriev I.V."/>
            <person name="Martin F.M."/>
            <person name="Perotto S."/>
        </authorList>
    </citation>
    <scope>NUCLEOTIDE SEQUENCE [LARGE SCALE GENOMIC DNA]</scope>
    <source>
        <strain evidence="1 2">ATCC 22711</strain>
    </source>
</reference>
<protein>
    <submittedName>
        <fullName evidence="1">Uncharacterized protein</fullName>
    </submittedName>
</protein>
<dbReference type="EMBL" id="KZ679008">
    <property type="protein sequence ID" value="PSS23079.1"/>
    <property type="molecule type" value="Genomic_DNA"/>
</dbReference>
<accession>A0A2T3B876</accession>
<name>A0A2T3B876_AMORE</name>
<dbReference type="AlphaFoldDB" id="A0A2T3B876"/>